<keyword evidence="2" id="KW-0472">Membrane</keyword>
<dbReference type="AlphaFoldDB" id="A0A4C1YX13"/>
<dbReference type="Proteomes" id="UP000299102">
    <property type="component" value="Unassembled WGS sequence"/>
</dbReference>
<feature type="region of interest" description="Disordered" evidence="1">
    <location>
        <begin position="105"/>
        <end position="126"/>
    </location>
</feature>
<sequence length="126" mass="13951">MSENYGANSTKLGAKQPVTSSCRQRRSLQLARAVAYTSNHNHLDWRARREAAARLSAGVICRPAAPRRPPRPTAGATLSGFSPLILLNLLFFHQSRFYYRFLSRSRPSSNAGCAPYPDRGLTNDST</sequence>
<reference evidence="3 4" key="1">
    <citation type="journal article" date="2019" name="Commun. Biol.">
        <title>The bagworm genome reveals a unique fibroin gene that provides high tensile strength.</title>
        <authorList>
            <person name="Kono N."/>
            <person name="Nakamura H."/>
            <person name="Ohtoshi R."/>
            <person name="Tomita M."/>
            <person name="Numata K."/>
            <person name="Arakawa K."/>
        </authorList>
    </citation>
    <scope>NUCLEOTIDE SEQUENCE [LARGE SCALE GENOMIC DNA]</scope>
</reference>
<proteinExistence type="predicted"/>
<name>A0A4C1YX13_EUMVA</name>
<dbReference type="EMBL" id="BGZK01001482">
    <property type="protein sequence ID" value="GBP80796.1"/>
    <property type="molecule type" value="Genomic_DNA"/>
</dbReference>
<evidence type="ECO:0000256" key="2">
    <source>
        <dbReference type="SAM" id="Phobius"/>
    </source>
</evidence>
<gene>
    <name evidence="3" type="ORF">EVAR_47282_1</name>
</gene>
<keyword evidence="2" id="KW-1133">Transmembrane helix</keyword>
<accession>A0A4C1YX13</accession>
<organism evidence="3 4">
    <name type="scientific">Eumeta variegata</name>
    <name type="common">Bagworm moth</name>
    <name type="synonym">Eumeta japonica</name>
    <dbReference type="NCBI Taxonomy" id="151549"/>
    <lineage>
        <taxon>Eukaryota</taxon>
        <taxon>Metazoa</taxon>
        <taxon>Ecdysozoa</taxon>
        <taxon>Arthropoda</taxon>
        <taxon>Hexapoda</taxon>
        <taxon>Insecta</taxon>
        <taxon>Pterygota</taxon>
        <taxon>Neoptera</taxon>
        <taxon>Endopterygota</taxon>
        <taxon>Lepidoptera</taxon>
        <taxon>Glossata</taxon>
        <taxon>Ditrysia</taxon>
        <taxon>Tineoidea</taxon>
        <taxon>Psychidae</taxon>
        <taxon>Oiketicinae</taxon>
        <taxon>Eumeta</taxon>
    </lineage>
</organism>
<evidence type="ECO:0000256" key="1">
    <source>
        <dbReference type="SAM" id="MobiDB-lite"/>
    </source>
</evidence>
<comment type="caution">
    <text evidence="3">The sequence shown here is derived from an EMBL/GenBank/DDBJ whole genome shotgun (WGS) entry which is preliminary data.</text>
</comment>
<keyword evidence="4" id="KW-1185">Reference proteome</keyword>
<protein>
    <submittedName>
        <fullName evidence="3">Uncharacterized protein</fullName>
    </submittedName>
</protein>
<keyword evidence="2" id="KW-0812">Transmembrane</keyword>
<feature type="transmembrane region" description="Helical" evidence="2">
    <location>
        <begin position="73"/>
        <end position="92"/>
    </location>
</feature>
<evidence type="ECO:0000313" key="4">
    <source>
        <dbReference type="Proteomes" id="UP000299102"/>
    </source>
</evidence>
<evidence type="ECO:0000313" key="3">
    <source>
        <dbReference type="EMBL" id="GBP80796.1"/>
    </source>
</evidence>